<dbReference type="SUPFAM" id="SSF57850">
    <property type="entry name" value="RING/U-box"/>
    <property type="match status" value="1"/>
</dbReference>
<evidence type="ECO:0000259" key="2">
    <source>
        <dbReference type="PROSITE" id="PS50089"/>
    </source>
</evidence>
<dbReference type="RefSeq" id="XP_031867648.1">
    <property type="nucleotide sequence ID" value="XM_032016417.1"/>
</dbReference>
<evidence type="ECO:0000256" key="1">
    <source>
        <dbReference type="PROSITE-ProRule" id="PRU00175"/>
    </source>
</evidence>
<reference evidence="3 4" key="1">
    <citation type="journal article" date="2018" name="IMA Fungus">
        <title>IMA Genome-F 9: Draft genome sequence of Annulohypoxylon stygium, Aspergillus mulundensis, Berkeleyomyces basicola (syn. Thielaviopsis basicola), Ceratocystis smalleyi, two Cercospora beticola strains, Coleophoma cylindrospora, Fusarium fracticaudum, Phialophora cf. hyalina, and Morchella septimelata.</title>
        <authorList>
            <person name="Wingfield B.D."/>
            <person name="Bills G.F."/>
            <person name="Dong Y."/>
            <person name="Huang W."/>
            <person name="Nel W.J."/>
            <person name="Swalarsk-Parry B.S."/>
            <person name="Vaghefi N."/>
            <person name="Wilken P.M."/>
            <person name="An Z."/>
            <person name="de Beer Z.W."/>
            <person name="De Vos L."/>
            <person name="Chen L."/>
            <person name="Duong T.A."/>
            <person name="Gao Y."/>
            <person name="Hammerbacher A."/>
            <person name="Kikkert J.R."/>
            <person name="Li Y."/>
            <person name="Li H."/>
            <person name="Li K."/>
            <person name="Li Q."/>
            <person name="Liu X."/>
            <person name="Ma X."/>
            <person name="Naidoo K."/>
            <person name="Pethybridge S.J."/>
            <person name="Sun J."/>
            <person name="Steenkamp E.T."/>
            <person name="van der Nest M.A."/>
            <person name="van Wyk S."/>
            <person name="Wingfield M.J."/>
            <person name="Xiong C."/>
            <person name="Yue Q."/>
            <person name="Zhang X."/>
        </authorList>
    </citation>
    <scope>NUCLEOTIDE SEQUENCE [LARGE SCALE GENOMIC DNA]</scope>
    <source>
        <strain evidence="3 4">BP 5553</strain>
    </source>
</reference>
<dbReference type="PROSITE" id="PS50089">
    <property type="entry name" value="ZF_RING_2"/>
    <property type="match status" value="1"/>
</dbReference>
<dbReference type="GO" id="GO:0008270">
    <property type="term" value="F:zinc ion binding"/>
    <property type="evidence" value="ECO:0007669"/>
    <property type="project" value="UniProtKB-KW"/>
</dbReference>
<accession>A0A370THJ6</accession>
<dbReference type="InterPro" id="IPR013083">
    <property type="entry name" value="Znf_RING/FYVE/PHD"/>
</dbReference>
<proteinExistence type="predicted"/>
<dbReference type="CDD" id="cd16448">
    <property type="entry name" value="RING-H2"/>
    <property type="match status" value="1"/>
</dbReference>
<sequence>MADDLRRRHRRQSEVTRRASLYRRNKNDNYRTRVEMLRAIQKPELIWDSTLISGLTPPRGFRDNDWGMNNKANGLDFNHVFKTLAKISSQKLGEERRIEMLKHTASDRFIVDYKTSIHPDDQQFLELDGQHPIQILSKKSTGEWAGLDKGPDENSLSSVKTLFRLINILTVMRRFADGRNPETRDKPLPDGSNLLEPDLRRSWVVHRAWIRLLHYRGFHRGLEPFGVEQLRYIMQSTFALYLEEVYNVAPDPVEKRVSYDEFRPIDDMLSLAREKIEAIADQMDKEGLWSVGIRSKDPARFSQIVWKNLGHTPEDYDFRLWSLLLNLNGDLEHKLRREHVEDVLINKRVVVEDEWCAVHDALIDENQYSANKFVSQLDRDYQNSIEPILSKIGQINCMRRNYLLLRNWNHKRPWKQLYHIFDTTDNGPERMYRESISDFYAYIHDIQQIKEPHLAEDSPSRKANIWTSLFPIHPIGLHGPEPLIPQLEDNCVICMDGFKADPEHPVIARLHCNHLFHFLCIRDYWDDPDKLQMKCPLCGPSSLCTLRSTAAITPEVADVWDNALVVGEQRAAANPNLSDLWADDQIHRMEMSYSWRHRHPNEMRVAAIEMATLRDVRWRVNRYRRADAKAQKKAFGI</sequence>
<keyword evidence="4" id="KW-1185">Reference proteome</keyword>
<feature type="domain" description="RING-type" evidence="2">
    <location>
        <begin position="491"/>
        <end position="538"/>
    </location>
</feature>
<dbReference type="STRING" id="2656787.A0A370THJ6"/>
<dbReference type="EMBL" id="NPIC01000007">
    <property type="protein sequence ID" value="RDL34666.1"/>
    <property type="molecule type" value="Genomic_DNA"/>
</dbReference>
<dbReference type="Proteomes" id="UP000254866">
    <property type="component" value="Unassembled WGS sequence"/>
</dbReference>
<name>A0A370THJ6_9HELO</name>
<organism evidence="3 4">
    <name type="scientific">Venustampulla echinocandica</name>
    <dbReference type="NCBI Taxonomy" id="2656787"/>
    <lineage>
        <taxon>Eukaryota</taxon>
        <taxon>Fungi</taxon>
        <taxon>Dikarya</taxon>
        <taxon>Ascomycota</taxon>
        <taxon>Pezizomycotina</taxon>
        <taxon>Leotiomycetes</taxon>
        <taxon>Helotiales</taxon>
        <taxon>Pleuroascaceae</taxon>
        <taxon>Venustampulla</taxon>
    </lineage>
</organism>
<evidence type="ECO:0000313" key="4">
    <source>
        <dbReference type="Proteomes" id="UP000254866"/>
    </source>
</evidence>
<gene>
    <name evidence="3" type="ORF">BP5553_07794</name>
</gene>
<evidence type="ECO:0000313" key="3">
    <source>
        <dbReference type="EMBL" id="RDL34666.1"/>
    </source>
</evidence>
<dbReference type="Gene3D" id="3.30.40.10">
    <property type="entry name" value="Zinc/RING finger domain, C3HC4 (zinc finger)"/>
    <property type="match status" value="1"/>
</dbReference>
<protein>
    <recommendedName>
        <fullName evidence="2">RING-type domain-containing protein</fullName>
    </recommendedName>
</protein>
<comment type="caution">
    <text evidence="3">The sequence shown here is derived from an EMBL/GenBank/DDBJ whole genome shotgun (WGS) entry which is preliminary data.</text>
</comment>
<keyword evidence="1" id="KW-0862">Zinc</keyword>
<keyword evidence="1" id="KW-0863">Zinc-finger</keyword>
<dbReference type="OrthoDB" id="1681166at2759"/>
<dbReference type="GeneID" id="43600643"/>
<dbReference type="AlphaFoldDB" id="A0A370THJ6"/>
<keyword evidence="1" id="KW-0479">Metal-binding</keyword>
<dbReference type="SMART" id="SM00184">
    <property type="entry name" value="RING"/>
    <property type="match status" value="1"/>
</dbReference>
<dbReference type="InterPro" id="IPR001841">
    <property type="entry name" value="Znf_RING"/>
</dbReference>